<keyword evidence="17" id="KW-1208">Phospholipid metabolism</keyword>
<dbReference type="PANTHER" id="PTHR46382:SF1">
    <property type="entry name" value="PHOSPHATIDATE CYTIDYLYLTRANSFERASE"/>
    <property type="match status" value="1"/>
</dbReference>
<sequence length="273" mass="30056">MSELLKRVLFAVPAAALFIYLTWLGGWYFKVFIIMIGFFIQQEVMRLLDSSGNPTDQYFPYTIGLWVMLFPVIPFAVEIGLSILLIFIAIQTFNISEESITQLSTTFFAGLYAPIGLLTLMLLRDMGSPETGFLLTIATVLMVWGGDIFAYFGGKSFGKRKLAPDISPNKTWEGFFSGYIGCFVGLAAAIYLLPIETGLSLTLALPLILFVGTFGPIGDLIESKIKRKAGVKDSSSLLPGHGGFFDRFDALLLAAPAVYIYIKLIQEFGYVGL</sequence>
<evidence type="ECO:0000256" key="1">
    <source>
        <dbReference type="ARBA" id="ARBA00001698"/>
    </source>
</evidence>
<protein>
    <recommendedName>
        <fullName evidence="7 18">Phosphatidate cytidylyltransferase</fullName>
        <ecNumber evidence="6 18">2.7.7.41</ecNumber>
    </recommendedName>
</protein>
<evidence type="ECO:0000256" key="11">
    <source>
        <dbReference type="ARBA" id="ARBA00022692"/>
    </source>
</evidence>
<gene>
    <name evidence="20" type="ORF">ACFSVN_03890</name>
</gene>
<evidence type="ECO:0000256" key="2">
    <source>
        <dbReference type="ARBA" id="ARBA00004651"/>
    </source>
</evidence>
<keyword evidence="12 18" id="KW-0548">Nucleotidyltransferase</keyword>
<evidence type="ECO:0000256" key="17">
    <source>
        <dbReference type="ARBA" id="ARBA00023264"/>
    </source>
</evidence>
<keyword evidence="16" id="KW-0594">Phospholipid biosynthesis</keyword>
<keyword evidence="10 18" id="KW-0808">Transferase</keyword>
<accession>A0ABW5JHP3</accession>
<evidence type="ECO:0000256" key="14">
    <source>
        <dbReference type="ARBA" id="ARBA00023098"/>
    </source>
</evidence>
<name>A0ABW5JHP3_9BACT</name>
<reference evidence="21" key="1">
    <citation type="journal article" date="2019" name="Int. J. Syst. Evol. Microbiol.">
        <title>The Global Catalogue of Microorganisms (GCM) 10K type strain sequencing project: providing services to taxonomists for standard genome sequencing and annotation.</title>
        <authorList>
            <consortium name="The Broad Institute Genomics Platform"/>
            <consortium name="The Broad Institute Genome Sequencing Center for Infectious Disease"/>
            <person name="Wu L."/>
            <person name="Ma J."/>
        </authorList>
    </citation>
    <scope>NUCLEOTIDE SEQUENCE [LARGE SCALE GENOMIC DNA]</scope>
    <source>
        <strain evidence="21">KCTC 52042</strain>
    </source>
</reference>
<feature type="transmembrane region" description="Helical" evidence="19">
    <location>
        <begin position="100"/>
        <end position="121"/>
    </location>
</feature>
<evidence type="ECO:0000256" key="16">
    <source>
        <dbReference type="ARBA" id="ARBA00023209"/>
    </source>
</evidence>
<dbReference type="InterPro" id="IPR000374">
    <property type="entry name" value="PC_trans"/>
</dbReference>
<evidence type="ECO:0000256" key="8">
    <source>
        <dbReference type="ARBA" id="ARBA00022475"/>
    </source>
</evidence>
<keyword evidence="9" id="KW-0444">Lipid biosynthesis</keyword>
<evidence type="ECO:0000256" key="15">
    <source>
        <dbReference type="ARBA" id="ARBA00023136"/>
    </source>
</evidence>
<dbReference type="Pfam" id="PF01148">
    <property type="entry name" value="CTP_transf_1"/>
    <property type="match status" value="1"/>
</dbReference>
<evidence type="ECO:0000256" key="12">
    <source>
        <dbReference type="ARBA" id="ARBA00022695"/>
    </source>
</evidence>
<keyword evidence="8" id="KW-1003">Cell membrane</keyword>
<keyword evidence="11 18" id="KW-0812">Transmembrane</keyword>
<evidence type="ECO:0000256" key="3">
    <source>
        <dbReference type="ARBA" id="ARBA00005119"/>
    </source>
</evidence>
<dbReference type="EMBL" id="JBHULI010000005">
    <property type="protein sequence ID" value="MFD2531581.1"/>
    <property type="molecule type" value="Genomic_DNA"/>
</dbReference>
<dbReference type="Proteomes" id="UP001597460">
    <property type="component" value="Unassembled WGS sequence"/>
</dbReference>
<feature type="transmembrane region" description="Helical" evidence="19">
    <location>
        <begin position="60"/>
        <end position="88"/>
    </location>
</feature>
<feature type="transmembrane region" description="Helical" evidence="19">
    <location>
        <begin position="133"/>
        <end position="153"/>
    </location>
</feature>
<evidence type="ECO:0000256" key="4">
    <source>
        <dbReference type="ARBA" id="ARBA00005189"/>
    </source>
</evidence>
<comment type="pathway">
    <text evidence="3 18">Phospholipid metabolism; CDP-diacylglycerol biosynthesis; CDP-diacylglycerol from sn-glycerol 3-phosphate: step 3/3.</text>
</comment>
<keyword evidence="14" id="KW-0443">Lipid metabolism</keyword>
<feature type="transmembrane region" description="Helical" evidence="19">
    <location>
        <begin position="174"/>
        <end position="193"/>
    </location>
</feature>
<evidence type="ECO:0000256" key="10">
    <source>
        <dbReference type="ARBA" id="ARBA00022679"/>
    </source>
</evidence>
<keyword evidence="13 19" id="KW-1133">Transmembrane helix</keyword>
<comment type="pathway">
    <text evidence="4">Lipid metabolism.</text>
</comment>
<dbReference type="PROSITE" id="PS01315">
    <property type="entry name" value="CDS"/>
    <property type="match status" value="1"/>
</dbReference>
<evidence type="ECO:0000256" key="5">
    <source>
        <dbReference type="ARBA" id="ARBA00010185"/>
    </source>
</evidence>
<comment type="similarity">
    <text evidence="5 18">Belongs to the CDS family.</text>
</comment>
<organism evidence="20 21">
    <name type="scientific">Gracilimonas halophila</name>
    <dbReference type="NCBI Taxonomy" id="1834464"/>
    <lineage>
        <taxon>Bacteria</taxon>
        <taxon>Pseudomonadati</taxon>
        <taxon>Balneolota</taxon>
        <taxon>Balneolia</taxon>
        <taxon>Balneolales</taxon>
        <taxon>Balneolaceae</taxon>
        <taxon>Gracilimonas</taxon>
    </lineage>
</organism>
<keyword evidence="15 19" id="KW-0472">Membrane</keyword>
<comment type="catalytic activity">
    <reaction evidence="1 18">
        <text>a 1,2-diacyl-sn-glycero-3-phosphate + CTP + H(+) = a CDP-1,2-diacyl-sn-glycerol + diphosphate</text>
        <dbReference type="Rhea" id="RHEA:16229"/>
        <dbReference type="ChEBI" id="CHEBI:15378"/>
        <dbReference type="ChEBI" id="CHEBI:33019"/>
        <dbReference type="ChEBI" id="CHEBI:37563"/>
        <dbReference type="ChEBI" id="CHEBI:58332"/>
        <dbReference type="ChEBI" id="CHEBI:58608"/>
        <dbReference type="EC" id="2.7.7.41"/>
    </reaction>
</comment>
<keyword evidence="21" id="KW-1185">Reference proteome</keyword>
<proteinExistence type="inferred from homology"/>
<dbReference type="EC" id="2.7.7.41" evidence="6 18"/>
<comment type="caution">
    <text evidence="20">The sequence shown here is derived from an EMBL/GenBank/DDBJ whole genome shotgun (WGS) entry which is preliminary data.</text>
</comment>
<evidence type="ECO:0000256" key="19">
    <source>
        <dbReference type="SAM" id="Phobius"/>
    </source>
</evidence>
<feature type="transmembrane region" description="Helical" evidence="19">
    <location>
        <begin position="12"/>
        <end position="40"/>
    </location>
</feature>
<evidence type="ECO:0000256" key="7">
    <source>
        <dbReference type="ARBA" id="ARBA00019373"/>
    </source>
</evidence>
<comment type="subcellular location">
    <subcellularLocation>
        <location evidence="2">Cell membrane</location>
        <topology evidence="2">Multi-pass membrane protein</topology>
    </subcellularLocation>
</comment>
<dbReference type="RefSeq" id="WP_390298897.1">
    <property type="nucleotide sequence ID" value="NZ_JBHULI010000005.1"/>
</dbReference>
<evidence type="ECO:0000256" key="9">
    <source>
        <dbReference type="ARBA" id="ARBA00022516"/>
    </source>
</evidence>
<evidence type="ECO:0000313" key="20">
    <source>
        <dbReference type="EMBL" id="MFD2531581.1"/>
    </source>
</evidence>
<evidence type="ECO:0000256" key="6">
    <source>
        <dbReference type="ARBA" id="ARBA00012487"/>
    </source>
</evidence>
<evidence type="ECO:0000256" key="18">
    <source>
        <dbReference type="RuleBase" id="RU003938"/>
    </source>
</evidence>
<feature type="transmembrane region" description="Helical" evidence="19">
    <location>
        <begin position="199"/>
        <end position="218"/>
    </location>
</feature>
<dbReference type="GO" id="GO:0016779">
    <property type="term" value="F:nucleotidyltransferase activity"/>
    <property type="evidence" value="ECO:0007669"/>
    <property type="project" value="UniProtKB-KW"/>
</dbReference>
<dbReference type="PANTHER" id="PTHR46382">
    <property type="entry name" value="PHOSPHATIDATE CYTIDYLYLTRANSFERASE"/>
    <property type="match status" value="1"/>
</dbReference>
<evidence type="ECO:0000256" key="13">
    <source>
        <dbReference type="ARBA" id="ARBA00022989"/>
    </source>
</evidence>
<evidence type="ECO:0000313" key="21">
    <source>
        <dbReference type="Proteomes" id="UP001597460"/>
    </source>
</evidence>